<dbReference type="EMBL" id="LT607409">
    <property type="protein sequence ID" value="SCE83108.1"/>
    <property type="molecule type" value="Genomic_DNA"/>
</dbReference>
<feature type="compositionally biased region" description="Low complexity" evidence="1">
    <location>
        <begin position="513"/>
        <end position="569"/>
    </location>
</feature>
<feature type="compositionally biased region" description="Low complexity" evidence="1">
    <location>
        <begin position="425"/>
        <end position="439"/>
    </location>
</feature>
<dbReference type="AlphaFoldDB" id="A0A1C4VGK8"/>
<feature type="region of interest" description="Disordered" evidence="1">
    <location>
        <begin position="396"/>
        <end position="586"/>
    </location>
</feature>
<protein>
    <submittedName>
        <fullName evidence="2">Uncharacterized protein</fullName>
    </submittedName>
</protein>
<gene>
    <name evidence="2" type="ORF">GA0070612_1415</name>
</gene>
<reference evidence="3" key="1">
    <citation type="submission" date="2016-06" db="EMBL/GenBank/DDBJ databases">
        <authorList>
            <person name="Varghese N."/>
            <person name="Submissions Spin"/>
        </authorList>
    </citation>
    <scope>NUCLEOTIDE SEQUENCE [LARGE SCALE GENOMIC DNA]</scope>
    <source>
        <strain evidence="3">DSM 45160</strain>
    </source>
</reference>
<proteinExistence type="predicted"/>
<feature type="compositionally biased region" description="Polar residues" evidence="1">
    <location>
        <begin position="494"/>
        <end position="509"/>
    </location>
</feature>
<keyword evidence="3" id="KW-1185">Reference proteome</keyword>
<evidence type="ECO:0000256" key="1">
    <source>
        <dbReference type="SAM" id="MobiDB-lite"/>
    </source>
</evidence>
<evidence type="ECO:0000313" key="3">
    <source>
        <dbReference type="Proteomes" id="UP000198224"/>
    </source>
</evidence>
<sequence>MINPGEIPQIPGNMELLATHAQTIKTTGVDFANTGQAVDTTWQGLAAVYKAPEAAQLFAASGPIRTVSASVGEDVQAVGTALATYASEVKEIKAQLAALKGQAEQFVASTNGDEDWREDEGKVDKHNGLISAVNTQVAAFFEAQRKCANTINALYGGRQYRADNADGTVEDGEYGFDANTLNAAAGEDGALPWGSTEEHDRGFLGDVGAFFGGIGEGFVTMLGDLGALIGRDPTTGEWSWGTAGQSWLGLGKFVWAVSIYINPVTIVIDQTVGMPFMEKREAGNLLLNAGKTIIAYDMWGEDKSRAGGLAVFNVVSAVVGTKGAASGLRGAGAAVNSIRGSATAARISAGLVRAGNWLDNLPTVGEVAINFAKKFDIQIPQLGLVPAIAGDVPTTRGFDVEMPNERGGNQMNMDGGNGPGGNNPGPGTNVPGDTPPVRNVPDDNPPATNLPDDNTPSGNVPDNNTPPGNVPNDTTPGNVPNDTPGNTPGGNVPEGNTPSGNAPDNNTPPGNLPDDSTPGNTPGDTTPGNTPGDTTPGDTTPGNTPGDTTPGDTTPGNTPGGNVPEGNTPDANGPDGVNPDRGRDLTPNEQQRLLDQADRLGPAARAQVENLLARTDLPDGMANQAARDFMDLQDSGRLAGGVDRQADIFRDMLDNLNGDRSAFDGAATELRAANEVLQSGDLAPGSKIGLNVVAGERVNLGNGTVVDTGRIPEADLVYQTADGNVHVVEVKANAQTVANKFRSDPAQLERMLDWRDGAPGREVSIRVGTDDGWTGLFSRTGNDPPQMAIERLAAQNVPITFGGRTLSGEQLTALHQAVERAAVDPAHPMRKPGAWFAEHLPNLDAARDFLRPYGVDFL</sequence>
<evidence type="ECO:0000313" key="2">
    <source>
        <dbReference type="EMBL" id="SCE83108.1"/>
    </source>
</evidence>
<dbReference type="RefSeq" id="WP_088987181.1">
    <property type="nucleotide sequence ID" value="NZ_LT607409.1"/>
</dbReference>
<accession>A0A1C4VGK8</accession>
<dbReference type="Proteomes" id="UP000198224">
    <property type="component" value="Chromosome I"/>
</dbReference>
<feature type="compositionally biased region" description="Polar residues" evidence="1">
    <location>
        <begin position="451"/>
        <end position="486"/>
    </location>
</feature>
<organism evidence="2 3">
    <name type="scientific">Micromonospora chokoriensis</name>
    <dbReference type="NCBI Taxonomy" id="356851"/>
    <lineage>
        <taxon>Bacteria</taxon>
        <taxon>Bacillati</taxon>
        <taxon>Actinomycetota</taxon>
        <taxon>Actinomycetes</taxon>
        <taxon>Micromonosporales</taxon>
        <taxon>Micromonosporaceae</taxon>
        <taxon>Micromonospora</taxon>
    </lineage>
</organism>
<feature type="compositionally biased region" description="Gly residues" evidence="1">
    <location>
        <begin position="415"/>
        <end position="424"/>
    </location>
</feature>
<name>A0A1C4VGK8_9ACTN</name>